<protein>
    <submittedName>
        <fullName evidence="4">Beta 1,4 glucosyltransferase</fullName>
    </submittedName>
</protein>
<dbReference type="eggNOG" id="COG0463">
    <property type="taxonomic scope" value="Bacteria"/>
</dbReference>
<dbReference type="Proteomes" id="UP000002574">
    <property type="component" value="Chromosome"/>
</dbReference>
<evidence type="ECO:0000259" key="3">
    <source>
        <dbReference type="Pfam" id="PF00535"/>
    </source>
</evidence>
<dbReference type="InterPro" id="IPR001173">
    <property type="entry name" value="Glyco_trans_2-like"/>
</dbReference>
<name>D3DHA7_HYDTT</name>
<evidence type="ECO:0000256" key="1">
    <source>
        <dbReference type="ARBA" id="ARBA00038494"/>
    </source>
</evidence>
<dbReference type="InterPro" id="IPR029044">
    <property type="entry name" value="Nucleotide-diphossugar_trans"/>
</dbReference>
<dbReference type="OrthoDB" id="9815923at2"/>
<feature type="domain" description="Glycosyltransferase 2-like" evidence="3">
    <location>
        <begin position="5"/>
        <end position="135"/>
    </location>
</feature>
<keyword evidence="5" id="KW-1185">Reference proteome</keyword>
<comment type="similarity">
    <text evidence="1">Belongs to the glycosyltransferase 2 family. WaaE/KdtX subfamily.</text>
</comment>
<dbReference type="PANTHER" id="PTHR43630:SF2">
    <property type="entry name" value="GLYCOSYLTRANSFERASE"/>
    <property type="match status" value="1"/>
</dbReference>
<keyword evidence="2" id="KW-1133">Transmembrane helix</keyword>
<dbReference type="PATRIC" id="fig|608538.5.peg.759"/>
<sequence>MKRLSVLIRTKNEERNIQRAIRSAQGLADEIVVLDSGSEDNTIKLARDMGAEVFFKEWQGYSQQINYGIELCQGEWIFLLDADEELTEELRDSIREAISTQEYKAYMVNRRTYYMGRFLSHAWQPEWRVRLFKKGHVRFEGVLHEKAIFSGKAGKLKGYLNHYSFKSLNHQYKKLVEYARLMAKAMKEEGKKFRLYKLLLNPFWDAYKVYFLKLGFLEGLRGISIAFSTFFYVFLKYLFLWEMELKEKYGDKLWK</sequence>
<dbReference type="Gene3D" id="3.90.550.10">
    <property type="entry name" value="Spore Coat Polysaccharide Biosynthesis Protein SpsA, Chain A"/>
    <property type="match status" value="1"/>
</dbReference>
<dbReference type="CAZy" id="GT2">
    <property type="family name" value="Glycosyltransferase Family 2"/>
</dbReference>
<dbReference type="KEGG" id="hth:HTH_0749"/>
<gene>
    <name evidence="4" type="ordered locus">HTH_0749</name>
</gene>
<keyword evidence="4" id="KW-0808">Transferase</keyword>
<dbReference type="Pfam" id="PF00535">
    <property type="entry name" value="Glycos_transf_2"/>
    <property type="match status" value="1"/>
</dbReference>
<keyword evidence="2" id="KW-0812">Transmembrane</keyword>
<dbReference type="SUPFAM" id="SSF53448">
    <property type="entry name" value="Nucleotide-diphospho-sugar transferases"/>
    <property type="match status" value="1"/>
</dbReference>
<proteinExistence type="inferred from homology"/>
<organism evidence="4 5">
    <name type="scientific">Hydrogenobacter thermophilus (strain DSM 6534 / IAM 12695 / TK-6)</name>
    <dbReference type="NCBI Taxonomy" id="608538"/>
    <lineage>
        <taxon>Bacteria</taxon>
        <taxon>Pseudomonadati</taxon>
        <taxon>Aquificota</taxon>
        <taxon>Aquificia</taxon>
        <taxon>Aquificales</taxon>
        <taxon>Aquificaceae</taxon>
        <taxon>Hydrogenobacter</taxon>
    </lineage>
</organism>
<dbReference type="KEGG" id="hte:Hydth_0749"/>
<dbReference type="RefSeq" id="WP_012963390.1">
    <property type="nucleotide sequence ID" value="NC_013799.1"/>
</dbReference>
<keyword evidence="2" id="KW-0472">Membrane</keyword>
<dbReference type="PANTHER" id="PTHR43630">
    <property type="entry name" value="POLY-BETA-1,6-N-ACETYL-D-GLUCOSAMINE SYNTHASE"/>
    <property type="match status" value="1"/>
</dbReference>
<evidence type="ECO:0000256" key="2">
    <source>
        <dbReference type="SAM" id="Phobius"/>
    </source>
</evidence>
<dbReference type="AlphaFoldDB" id="D3DHA7"/>
<dbReference type="CDD" id="cd02511">
    <property type="entry name" value="Beta4Glucosyltransferase"/>
    <property type="match status" value="1"/>
</dbReference>
<accession>D3DHA7</accession>
<dbReference type="EMBL" id="AP011112">
    <property type="protein sequence ID" value="BAI69209.1"/>
    <property type="molecule type" value="Genomic_DNA"/>
</dbReference>
<feature type="transmembrane region" description="Helical" evidence="2">
    <location>
        <begin position="220"/>
        <end position="239"/>
    </location>
</feature>
<reference evidence="4 5" key="1">
    <citation type="journal article" date="2010" name="J. Bacteriol.">
        <title>Complete genome sequence of the thermophilic, obligately chemolithoautotrophic hydrogen-oxidizing bacterium Hydrogenobacter thermophilus TK-6.</title>
        <authorList>
            <person name="Arai H."/>
            <person name="Kanbe H."/>
            <person name="Ishii M."/>
            <person name="Igarashi Y."/>
        </authorList>
    </citation>
    <scope>NUCLEOTIDE SEQUENCE [LARGE SCALE GENOMIC DNA]</scope>
    <source>
        <strain evidence="5">DSM 6534 / IAM 12695 / TK-6 [Tokyo]</strain>
    </source>
</reference>
<evidence type="ECO:0000313" key="4">
    <source>
        <dbReference type="EMBL" id="BAI69209.1"/>
    </source>
</evidence>
<dbReference type="STRING" id="608538.HTH_0749"/>
<evidence type="ECO:0000313" key="5">
    <source>
        <dbReference type="Proteomes" id="UP000002574"/>
    </source>
</evidence>
<dbReference type="GO" id="GO:0016740">
    <property type="term" value="F:transferase activity"/>
    <property type="evidence" value="ECO:0007669"/>
    <property type="project" value="UniProtKB-KW"/>
</dbReference>